<keyword evidence="6" id="KW-1185">Reference proteome</keyword>
<dbReference type="InterPro" id="IPR009106">
    <property type="entry name" value="CART"/>
</dbReference>
<feature type="non-terminal residue" evidence="5">
    <location>
        <position position="1"/>
    </location>
</feature>
<comment type="caution">
    <text evidence="5">The sequence shown here is derived from an EMBL/GenBank/DDBJ whole genome shotgun (WGS) entry which is preliminary data.</text>
</comment>
<evidence type="ECO:0000256" key="3">
    <source>
        <dbReference type="ARBA" id="ARBA00022525"/>
    </source>
</evidence>
<dbReference type="GO" id="GO:0043410">
    <property type="term" value="P:positive regulation of MAPK cascade"/>
    <property type="evidence" value="ECO:0007669"/>
    <property type="project" value="InterPro"/>
</dbReference>
<dbReference type="Pfam" id="PF06373">
    <property type="entry name" value="CART"/>
    <property type="match status" value="1"/>
</dbReference>
<keyword evidence="4" id="KW-1015">Disulfide bond</keyword>
<dbReference type="SUPFAM" id="SSF64546">
    <property type="entry name" value="Satiety factor CART (cocaine and amphetamine regulated transcript)"/>
    <property type="match status" value="1"/>
</dbReference>
<dbReference type="PANTHER" id="PTHR16655">
    <property type="entry name" value="COCAINE AND AMPHETAMINE REGULATED TRANSCRIPT PROTEIN"/>
    <property type="match status" value="1"/>
</dbReference>
<comment type="subcellular location">
    <subcellularLocation>
        <location evidence="1">Secreted</location>
    </subcellularLocation>
</comment>
<evidence type="ECO:0000313" key="6">
    <source>
        <dbReference type="Proteomes" id="UP000557230"/>
    </source>
</evidence>
<comment type="similarity">
    <text evidence="2">Belongs to the CART family.</text>
</comment>
<feature type="non-terminal residue" evidence="5">
    <location>
        <position position="63"/>
    </location>
</feature>
<proteinExistence type="inferred from homology"/>
<sequence length="63" mass="6995">VEALQEVLEKLGGRELPVVEKRLSWVPMCQPGEPCAVRRGARFGKLCSCPRGTTCNFFILKCS</sequence>
<dbReference type="Gene3D" id="4.10.40.30">
    <property type="entry name" value="CART, C-terminal domain"/>
    <property type="match status" value="1"/>
</dbReference>
<dbReference type="GO" id="GO:0007186">
    <property type="term" value="P:G protein-coupled receptor signaling pathway"/>
    <property type="evidence" value="ECO:0007669"/>
    <property type="project" value="InterPro"/>
</dbReference>
<dbReference type="AlphaFoldDB" id="A0A7L1GZU6"/>
<dbReference type="OrthoDB" id="9936511at2759"/>
<dbReference type="GO" id="GO:0009267">
    <property type="term" value="P:cellular response to starvation"/>
    <property type="evidence" value="ECO:0007669"/>
    <property type="project" value="InterPro"/>
</dbReference>
<evidence type="ECO:0000313" key="5">
    <source>
        <dbReference type="EMBL" id="NXN18796.1"/>
    </source>
</evidence>
<dbReference type="Proteomes" id="UP000557230">
    <property type="component" value="Unassembled WGS sequence"/>
</dbReference>
<organism evidence="5 6">
    <name type="scientific">Indicator maculatus</name>
    <name type="common">spotted honeyguide</name>
    <dbReference type="NCBI Taxonomy" id="545262"/>
    <lineage>
        <taxon>Eukaryota</taxon>
        <taxon>Metazoa</taxon>
        <taxon>Chordata</taxon>
        <taxon>Craniata</taxon>
        <taxon>Vertebrata</taxon>
        <taxon>Euteleostomi</taxon>
        <taxon>Archelosauria</taxon>
        <taxon>Archosauria</taxon>
        <taxon>Dinosauria</taxon>
        <taxon>Saurischia</taxon>
        <taxon>Theropoda</taxon>
        <taxon>Coelurosauria</taxon>
        <taxon>Aves</taxon>
        <taxon>Neognathae</taxon>
        <taxon>Neoaves</taxon>
        <taxon>Telluraves</taxon>
        <taxon>Coraciimorphae</taxon>
        <taxon>Piciformes</taxon>
        <taxon>Indicatoridae</taxon>
        <taxon>Indicator</taxon>
    </lineage>
</organism>
<dbReference type="GO" id="GO:0005615">
    <property type="term" value="C:extracellular space"/>
    <property type="evidence" value="ECO:0007669"/>
    <property type="project" value="InterPro"/>
</dbReference>
<dbReference type="GO" id="GO:0008343">
    <property type="term" value="P:adult feeding behavior"/>
    <property type="evidence" value="ECO:0007669"/>
    <property type="project" value="InterPro"/>
</dbReference>
<reference evidence="5 6" key="1">
    <citation type="submission" date="2019-09" db="EMBL/GenBank/DDBJ databases">
        <title>Bird 10,000 Genomes (B10K) Project - Family phase.</title>
        <authorList>
            <person name="Zhang G."/>
        </authorList>
    </citation>
    <scope>NUCLEOTIDE SEQUENCE [LARGE SCALE GENOMIC DNA]</scope>
    <source>
        <strain evidence="5">B10K-DU-001-78</strain>
        <tissue evidence="5">Muscle</tissue>
    </source>
</reference>
<dbReference type="GO" id="GO:0032099">
    <property type="term" value="P:negative regulation of appetite"/>
    <property type="evidence" value="ECO:0007669"/>
    <property type="project" value="InterPro"/>
</dbReference>
<dbReference type="InterPro" id="IPR036722">
    <property type="entry name" value="CART_C_sf"/>
</dbReference>
<dbReference type="GO" id="GO:0005184">
    <property type="term" value="F:neuropeptide hormone activity"/>
    <property type="evidence" value="ECO:0007669"/>
    <property type="project" value="InterPro"/>
</dbReference>
<evidence type="ECO:0000256" key="2">
    <source>
        <dbReference type="ARBA" id="ARBA00005294"/>
    </source>
</evidence>
<name>A0A7L1GZU6_9PICI</name>
<gene>
    <name evidence="5" type="primary">Cartpt_1</name>
    <name evidence="5" type="ORF">INDMAC_R04189</name>
</gene>
<accession>A0A7L1GZU6</accession>
<dbReference type="EMBL" id="VXBD01014439">
    <property type="protein sequence ID" value="NXN18796.1"/>
    <property type="molecule type" value="Genomic_DNA"/>
</dbReference>
<evidence type="ECO:0000256" key="1">
    <source>
        <dbReference type="ARBA" id="ARBA00004613"/>
    </source>
</evidence>
<evidence type="ECO:0000256" key="4">
    <source>
        <dbReference type="ARBA" id="ARBA00023157"/>
    </source>
</evidence>
<protein>
    <submittedName>
        <fullName evidence="5">CART protein</fullName>
    </submittedName>
</protein>
<keyword evidence="3" id="KW-0964">Secreted</keyword>